<dbReference type="InParanoid" id="D3BL77"/>
<keyword evidence="2" id="KW-1185">Reference proteome</keyword>
<gene>
    <name evidence="1" type="ORF">PPL_09309</name>
</gene>
<dbReference type="EMBL" id="ADBJ01000039">
    <property type="protein sequence ID" value="EFA77811.1"/>
    <property type="molecule type" value="Genomic_DNA"/>
</dbReference>
<dbReference type="GeneID" id="31364784"/>
<dbReference type="AlphaFoldDB" id="D3BL77"/>
<name>D3BL77_HETP5</name>
<dbReference type="RefSeq" id="XP_020429939.1">
    <property type="nucleotide sequence ID" value="XM_020580106.1"/>
</dbReference>
<comment type="caution">
    <text evidence="1">The sequence shown here is derived from an EMBL/GenBank/DDBJ whole genome shotgun (WGS) entry which is preliminary data.</text>
</comment>
<reference evidence="1 2" key="1">
    <citation type="journal article" date="2011" name="Genome Res.">
        <title>Phylogeny-wide analysis of social amoeba genomes highlights ancient origins for complex intercellular communication.</title>
        <authorList>
            <person name="Heidel A.J."/>
            <person name="Lawal H.M."/>
            <person name="Felder M."/>
            <person name="Schilde C."/>
            <person name="Helps N.R."/>
            <person name="Tunggal B."/>
            <person name="Rivero F."/>
            <person name="John U."/>
            <person name="Schleicher M."/>
            <person name="Eichinger L."/>
            <person name="Platzer M."/>
            <person name="Noegel A.A."/>
            <person name="Schaap P."/>
            <person name="Gloeckner G."/>
        </authorList>
    </citation>
    <scope>NUCLEOTIDE SEQUENCE [LARGE SCALE GENOMIC DNA]</scope>
    <source>
        <strain evidence="2">ATCC 26659 / Pp 5 / PN500</strain>
    </source>
</reference>
<sequence>MTLIAALSSMGSVQSNNSIFKSQAGVTGTSSNQSSNKIALLDIYTNVQVDVENSSSTTDDVEL</sequence>
<organism evidence="1 2">
    <name type="scientific">Heterostelium pallidum (strain ATCC 26659 / Pp 5 / PN500)</name>
    <name type="common">Cellular slime mold</name>
    <name type="synonym">Polysphondylium pallidum</name>
    <dbReference type="NCBI Taxonomy" id="670386"/>
    <lineage>
        <taxon>Eukaryota</taxon>
        <taxon>Amoebozoa</taxon>
        <taxon>Evosea</taxon>
        <taxon>Eumycetozoa</taxon>
        <taxon>Dictyostelia</taxon>
        <taxon>Acytosteliales</taxon>
        <taxon>Acytosteliaceae</taxon>
        <taxon>Heterostelium</taxon>
    </lineage>
</organism>
<proteinExistence type="predicted"/>
<evidence type="ECO:0000313" key="1">
    <source>
        <dbReference type="EMBL" id="EFA77811.1"/>
    </source>
</evidence>
<dbReference type="Proteomes" id="UP000001396">
    <property type="component" value="Unassembled WGS sequence"/>
</dbReference>
<evidence type="ECO:0000313" key="2">
    <source>
        <dbReference type="Proteomes" id="UP000001396"/>
    </source>
</evidence>
<accession>D3BL77</accession>
<protein>
    <submittedName>
        <fullName evidence="1">Uncharacterized protein</fullName>
    </submittedName>
</protein>